<organism evidence="1 2">
    <name type="scientific">Cytobacillus horneckiae</name>
    <dbReference type="NCBI Taxonomy" id="549687"/>
    <lineage>
        <taxon>Bacteria</taxon>
        <taxon>Bacillati</taxon>
        <taxon>Bacillota</taxon>
        <taxon>Bacilli</taxon>
        <taxon>Bacillales</taxon>
        <taxon>Bacillaceae</taxon>
        <taxon>Cytobacillus</taxon>
    </lineage>
</organism>
<evidence type="ECO:0000313" key="2">
    <source>
        <dbReference type="Proteomes" id="UP000233343"/>
    </source>
</evidence>
<dbReference type="RefSeq" id="WP_066192723.1">
    <property type="nucleotide sequence ID" value="NZ_JARMMB010000020.1"/>
</dbReference>
<evidence type="ECO:0000313" key="1">
    <source>
        <dbReference type="EMBL" id="PKG29647.1"/>
    </source>
</evidence>
<dbReference type="AlphaFoldDB" id="A0A2N0ZJF9"/>
<sequence>MDSRIEKLIQLTKEKWGLNEYYLHSHSIDQRVTSFNDTYYTLSMEWFPNGAEIEEGLNPDGTASISLNIHSGKYESIIFVGGVSYAAGVCFKDDETHDIIQWVETETGLTNGQDFQLEKEEEGHLYFRQCLNGKPVSPSGYIELRYDDFRRLTFFSVYHQQVPGAVLKEEEFTLSIAEIEELVGEQLQLIHFPNYDEQLITPAYAIEEIYIRNHLKSTIEYTLDDRNRLEIKRLIEWTHPSTGDFEKREMFQRSREYTAEQAFSKESSIDTLPITEMEQEKCISAVEEVVSKLYPAESGKWELKTLHRDNGSIYAVVKSKVQTANIFKRKILVMIDKDSFEPLNYMDTSSMMEMYDAFDQAGEVMISKKQALKKIHKHLELKPIYVYNHQQNAYVLCGMLDCQYAVNAVNGKVVPLADL</sequence>
<accession>A0A2N0ZJF9</accession>
<gene>
    <name evidence="1" type="ORF">CWS20_07205</name>
</gene>
<dbReference type="Proteomes" id="UP000233343">
    <property type="component" value="Unassembled WGS sequence"/>
</dbReference>
<dbReference type="EMBL" id="PISD01000013">
    <property type="protein sequence ID" value="PKG29647.1"/>
    <property type="molecule type" value="Genomic_DNA"/>
</dbReference>
<protein>
    <recommendedName>
        <fullName evidence="3">DUF4901 domain-containing protein</fullName>
    </recommendedName>
</protein>
<reference evidence="1 2" key="1">
    <citation type="journal article" date="2010" name="Int. J. Syst. Evol. Microbiol.">
        <title>Bacillus horneckiae sp. nov., isolated from a spacecraft-assembly clean room.</title>
        <authorList>
            <person name="Vaishampayan P."/>
            <person name="Probst A."/>
            <person name="Krishnamurthi S."/>
            <person name="Ghosh S."/>
            <person name="Osman S."/>
            <person name="McDowall A."/>
            <person name="Ruckmani A."/>
            <person name="Mayilraj S."/>
            <person name="Venkateswaran K."/>
        </authorList>
    </citation>
    <scope>NUCLEOTIDE SEQUENCE [LARGE SCALE GENOMIC DNA]</scope>
    <source>
        <strain evidence="2">1PO1SC</strain>
    </source>
</reference>
<evidence type="ECO:0008006" key="3">
    <source>
        <dbReference type="Google" id="ProtNLM"/>
    </source>
</evidence>
<proteinExistence type="predicted"/>
<keyword evidence="2" id="KW-1185">Reference proteome</keyword>
<comment type="caution">
    <text evidence="1">The sequence shown here is derived from an EMBL/GenBank/DDBJ whole genome shotgun (WGS) entry which is preliminary data.</text>
</comment>
<name>A0A2N0ZJF9_9BACI</name>